<dbReference type="PROSITE" id="PS51977">
    <property type="entry name" value="WGR"/>
    <property type="match status" value="1"/>
</dbReference>
<dbReference type="Pfam" id="PF00168">
    <property type="entry name" value="C2"/>
    <property type="match status" value="2"/>
</dbReference>
<feature type="domain" description="C2" evidence="17">
    <location>
        <begin position="1451"/>
        <end position="1571"/>
    </location>
</feature>
<dbReference type="Pfam" id="PF12796">
    <property type="entry name" value="Ank_2"/>
    <property type="match status" value="3"/>
</dbReference>
<evidence type="ECO:0000256" key="16">
    <source>
        <dbReference type="SAM" id="Phobius"/>
    </source>
</evidence>
<keyword evidence="9" id="KW-0800">Toxin</keyword>
<dbReference type="GO" id="GO:0006887">
    <property type="term" value="P:exocytosis"/>
    <property type="evidence" value="ECO:0007669"/>
    <property type="project" value="UniProtKB-KW"/>
</dbReference>
<keyword evidence="9" id="KW-0528">Neurotoxin</keyword>
<dbReference type="Proteomes" id="UP000821853">
    <property type="component" value="Unassembled WGS sequence"/>
</dbReference>
<dbReference type="InterPro" id="IPR036930">
    <property type="entry name" value="WGR_dom_sf"/>
</dbReference>
<dbReference type="InterPro" id="IPR004102">
    <property type="entry name" value="Poly(ADP-ribose)pol_reg_dom"/>
</dbReference>
<evidence type="ECO:0000256" key="15">
    <source>
        <dbReference type="SAM" id="MobiDB-lite"/>
    </source>
</evidence>
<dbReference type="GO" id="GO:0005543">
    <property type="term" value="F:phospholipid binding"/>
    <property type="evidence" value="ECO:0007669"/>
    <property type="project" value="TreeGrafter"/>
</dbReference>
<name>A0A9J6H121_HAELO</name>
<feature type="repeat" description="ANK" evidence="12">
    <location>
        <begin position="200"/>
        <end position="226"/>
    </location>
</feature>
<dbReference type="FunFam" id="2.60.40.150:FF:000062">
    <property type="entry name" value="synaptotagmin-14 isoform X1"/>
    <property type="match status" value="1"/>
</dbReference>
<evidence type="ECO:0000256" key="6">
    <source>
        <dbReference type="ARBA" id="ARBA00022679"/>
    </source>
</evidence>
<dbReference type="PROSITE" id="PS51059">
    <property type="entry name" value="PARP_CATALYTIC"/>
    <property type="match status" value="1"/>
</dbReference>
<dbReference type="GO" id="GO:0044231">
    <property type="term" value="C:host cell presynaptic membrane"/>
    <property type="evidence" value="ECO:0007669"/>
    <property type="project" value="UniProtKB-KW"/>
</dbReference>
<keyword evidence="16" id="KW-0472">Membrane</keyword>
<feature type="domain" description="PARP catalytic" evidence="18">
    <location>
        <begin position="955"/>
        <end position="1178"/>
    </location>
</feature>
<dbReference type="PRINTS" id="PR01415">
    <property type="entry name" value="ANKYRIN"/>
</dbReference>
<sequence length="1760" mass="194157">MRSLINAGASVNVDLHDGPYPEQLAWRRDLQLLLKHTTAPKATHPATGNNALHYLVLHRSSPDLLDTVRALLDAGIDVNAVNAKGRTALHLAANANTGAVESSTALEELLLQRGARADARDCRGRVPLHYAFVKIHKHGDASPCDPVELASVLLMHQSPLAEFQDEFGMTPLHCAAVRGAAVCALTLCQKMKTIEVKDKIGNTPLGLAVLNGHPGCCVMLLQKGANSTADLVLLREEPAQHCLRWLYVRKRVQPPLHVPILQEVVRRSWQGILQLMLDQLESFGKNLALAVEAALRTCSYQLALKLIGKVKHGWTLYSDKQTMLHVLAREAPRDAHLELQIKVAQALMDKGVPVMARDEHGSSVLTYAAMNWNHTLCQFFLDKMGMVAAACADQDRSLRTPFTAAFWKLQCDRLPEDIQSWCLSLLEAGASADLLTCFPLQNLEFPGTACLTDDTRIHTASPTAARLSPLILAVCKRNYAVVKMLLRAGADINFRDGQQRTALMYAVRLNDIRMAKMLLNGSYDPERDGDPYGEVQSFRKTSPVDLTQQDMYGWNAMHHVVAPLANYTFCCPAMLQLLVHVGTPLDAPDSNGVTPLQLAAARGVASITHALQAAMNLPLDQVPTVAVHSLPPAVHSKELNEFSFPHNYVEDAKAFLEKAAAEASSNQREAREADPDPFASMEDGEVVMDKAQNVPYDTLLTMVDLNYGQFGLYSFYKMQLIQRGGLVVLFCRWGRVGDSGQWSKTSFASVAEATREFARLFRSKTGNAWEDQQSFKAQPRKYRAVQWEKRRSPPASKVPLSLGSLGPSLLPPPVQDLLRKLANPELLVSAPLQLGAQGPVALELLSAESLSTAQALLEDIHQLVRERASLQDALEHSATADQQESKLQELLSRLVEKSEELYCLVPVRGRRFERLEPLFEERAVARHTDLVHGLTHLHLAHQLLAGAQLRAAEMNPLDYVYLSLRCKVQLLTEECPEVQTLMQYVHNSSETPPRVVRMFRVTRDGEPERLASCGVENHWLLWHGAQPCSLLGILATGLEPRPLVGHWLADHQAKGICLADRFEQARRLCHSTAPGPKYMLLCEVALGRCRDLDLGPSGNTEPGSPGSHESTRALGRWQPHVLGTVTWHSSTVPLGPSDKAEPHQSPLNYNEYVVYKPAQQRAVARSTRGTSGAANRASAPRRQRHPGSVHELAPAITDSTMQMLTGGYRLGKSRLHRTLTSAHALPSGSRRKTKALPVETTVYLGAVGVILVMLGVFYLYLSKKVCFTTIGGFPCCDGAVTSRERERQVIARNLGAAYAYEDVESSSDSDEEVIQQLHHSASLQGGFLNSTTARKVSSMGHSVEQAPGKGPLPQPDLVSLVENGRAVSTGADVAEGTSTVSPKVTQGPTTVRTALQYENGAFMKAEDSPLSLAACGGTDEPMLLDLAEEELRCVAEASNLHGPGPSEQTTRCGALELMFEYNESARKVIVTVLRAHDLPSRDRGGANSVQVRLLLLPHKRQKFRTKIKQAGEDMTFNETFSFTRISPEEVNTMGLRVRLYGCERMRREHLVGETVLPFQCLALDQPSTMWLMLEPRSNLAHWDSKCEISSLARSDSTSSAQSMQHGGLPELLLGLAYNGTTGRLAAEVIKGSHFRNVTMNRAPDTFVKLTLMSSSGQEITRSKTSVRRGQPNPLFKETFVFQVALFQLPDVTLMVSVYYKRSMKRKDMIGWFSLGLNSSGEEELSHWNDMRESKGEQVLFFFFAQWVFCEITMNAVFTGW</sequence>
<dbReference type="InterPro" id="IPR000008">
    <property type="entry name" value="C2_dom"/>
</dbReference>
<feature type="repeat" description="ANK" evidence="12">
    <location>
        <begin position="465"/>
        <end position="497"/>
    </location>
</feature>
<evidence type="ECO:0000256" key="14">
    <source>
        <dbReference type="SAM" id="Coils"/>
    </source>
</evidence>
<dbReference type="EC" id="2.4.2.-" evidence="13"/>
<keyword evidence="11" id="KW-1053">Target membrane</keyword>
<dbReference type="PANTHER" id="PTHR46129">
    <property type="entry name" value="SYNAPTOTAGMIN 14, ISOFORM D"/>
    <property type="match status" value="1"/>
</dbReference>
<keyword evidence="12" id="KW-0040">ANK repeat</keyword>
<feature type="domain" description="C2" evidence="17">
    <location>
        <begin position="1607"/>
        <end position="1741"/>
    </location>
</feature>
<feature type="transmembrane region" description="Helical" evidence="16">
    <location>
        <begin position="1240"/>
        <end position="1261"/>
    </location>
</feature>
<dbReference type="InterPro" id="IPR008893">
    <property type="entry name" value="WGR_domain"/>
</dbReference>
<evidence type="ECO:0000256" key="4">
    <source>
        <dbReference type="ARBA" id="ARBA00022537"/>
    </source>
</evidence>
<gene>
    <name evidence="21" type="ORF">HPB48_026406</name>
</gene>
<keyword evidence="14" id="KW-0175">Coiled coil</keyword>
<dbReference type="OMA" id="ARITHNE"/>
<dbReference type="SUPFAM" id="SSF48403">
    <property type="entry name" value="Ankyrin repeat"/>
    <property type="match status" value="2"/>
</dbReference>
<dbReference type="PANTHER" id="PTHR46129:SF2">
    <property type="entry name" value="SYNAPTOTAGMIN 14, ISOFORM D"/>
    <property type="match status" value="1"/>
</dbReference>
<evidence type="ECO:0000259" key="19">
    <source>
        <dbReference type="PROSITE" id="PS51060"/>
    </source>
</evidence>
<dbReference type="Gene3D" id="2.60.40.150">
    <property type="entry name" value="C2 domain"/>
    <property type="match status" value="2"/>
</dbReference>
<evidence type="ECO:0000256" key="3">
    <source>
        <dbReference type="ARBA" id="ARBA00022483"/>
    </source>
</evidence>
<dbReference type="SMART" id="SM00239">
    <property type="entry name" value="C2"/>
    <property type="match status" value="2"/>
</dbReference>
<evidence type="ECO:0000256" key="10">
    <source>
        <dbReference type="ARBA" id="ARBA00023242"/>
    </source>
</evidence>
<keyword evidence="3" id="KW-0268">Exocytosis</keyword>
<dbReference type="GO" id="GO:0016779">
    <property type="term" value="F:nucleotidyltransferase activity"/>
    <property type="evidence" value="ECO:0007669"/>
    <property type="project" value="UniProtKB-KW"/>
</dbReference>
<evidence type="ECO:0000256" key="9">
    <source>
        <dbReference type="ARBA" id="ARBA00023028"/>
    </source>
</evidence>
<organism evidence="21 22">
    <name type="scientific">Haemaphysalis longicornis</name>
    <name type="common">Bush tick</name>
    <dbReference type="NCBI Taxonomy" id="44386"/>
    <lineage>
        <taxon>Eukaryota</taxon>
        <taxon>Metazoa</taxon>
        <taxon>Ecdysozoa</taxon>
        <taxon>Arthropoda</taxon>
        <taxon>Chelicerata</taxon>
        <taxon>Arachnida</taxon>
        <taxon>Acari</taxon>
        <taxon>Parasitiformes</taxon>
        <taxon>Ixodida</taxon>
        <taxon>Ixodoidea</taxon>
        <taxon>Ixodidae</taxon>
        <taxon>Haemaphysalinae</taxon>
        <taxon>Haemaphysalis</taxon>
    </lineage>
</organism>
<dbReference type="SMART" id="SM00773">
    <property type="entry name" value="WGR"/>
    <property type="match status" value="1"/>
</dbReference>
<dbReference type="InterPro" id="IPR036770">
    <property type="entry name" value="Ankyrin_rpt-contain_sf"/>
</dbReference>
<dbReference type="SMART" id="SM00248">
    <property type="entry name" value="ANK"/>
    <property type="match status" value="10"/>
</dbReference>
<evidence type="ECO:0000313" key="22">
    <source>
        <dbReference type="Proteomes" id="UP000821853"/>
    </source>
</evidence>
<keyword evidence="7" id="KW-0548">Nucleotidyltransferase</keyword>
<evidence type="ECO:0000259" key="17">
    <source>
        <dbReference type="PROSITE" id="PS50004"/>
    </source>
</evidence>
<dbReference type="InterPro" id="IPR036616">
    <property type="entry name" value="Poly(ADP-ribose)pol_reg_dom_sf"/>
</dbReference>
<evidence type="ECO:0000256" key="7">
    <source>
        <dbReference type="ARBA" id="ARBA00022695"/>
    </source>
</evidence>
<dbReference type="CDD" id="cd07997">
    <property type="entry name" value="WGR_PARP"/>
    <property type="match status" value="1"/>
</dbReference>
<dbReference type="VEuPathDB" id="VectorBase:HLOH_047565"/>
<accession>A0A9J6H121</accession>
<keyword evidence="5 13" id="KW-0328">Glycosyltransferase</keyword>
<dbReference type="Gene3D" id="3.90.228.10">
    <property type="match status" value="1"/>
</dbReference>
<protein>
    <recommendedName>
        <fullName evidence="13">Poly [ADP-ribose] polymerase</fullName>
        <shortName evidence="13">PARP</shortName>
        <ecNumber evidence="13">2.4.2.-</ecNumber>
    </recommendedName>
</protein>
<comment type="subcellular location">
    <subcellularLocation>
        <location evidence="1">Nucleus</location>
    </subcellularLocation>
    <subcellularLocation>
        <location evidence="2">Target cell membrane</location>
    </subcellularLocation>
</comment>
<dbReference type="PROSITE" id="PS50004">
    <property type="entry name" value="C2"/>
    <property type="match status" value="2"/>
</dbReference>
<reference evidence="21 22" key="1">
    <citation type="journal article" date="2020" name="Cell">
        <title>Large-Scale Comparative Analyses of Tick Genomes Elucidate Their Genetic Diversity and Vector Capacities.</title>
        <authorList>
            <consortium name="Tick Genome and Microbiome Consortium (TIGMIC)"/>
            <person name="Jia N."/>
            <person name="Wang J."/>
            <person name="Shi W."/>
            <person name="Du L."/>
            <person name="Sun Y."/>
            <person name="Zhan W."/>
            <person name="Jiang J.F."/>
            <person name="Wang Q."/>
            <person name="Zhang B."/>
            <person name="Ji P."/>
            <person name="Bell-Sakyi L."/>
            <person name="Cui X.M."/>
            <person name="Yuan T.T."/>
            <person name="Jiang B.G."/>
            <person name="Yang W.F."/>
            <person name="Lam T.T."/>
            <person name="Chang Q.C."/>
            <person name="Ding S.J."/>
            <person name="Wang X.J."/>
            <person name="Zhu J.G."/>
            <person name="Ruan X.D."/>
            <person name="Zhao L."/>
            <person name="Wei J.T."/>
            <person name="Ye R.Z."/>
            <person name="Que T.C."/>
            <person name="Du C.H."/>
            <person name="Zhou Y.H."/>
            <person name="Cheng J.X."/>
            <person name="Dai P.F."/>
            <person name="Guo W.B."/>
            <person name="Han X.H."/>
            <person name="Huang E.J."/>
            <person name="Li L.F."/>
            <person name="Wei W."/>
            <person name="Gao Y.C."/>
            <person name="Liu J.Z."/>
            <person name="Shao H.Z."/>
            <person name="Wang X."/>
            <person name="Wang C.C."/>
            <person name="Yang T.C."/>
            <person name="Huo Q.B."/>
            <person name="Li W."/>
            <person name="Chen H.Y."/>
            <person name="Chen S.E."/>
            <person name="Zhou L.G."/>
            <person name="Ni X.B."/>
            <person name="Tian J.H."/>
            <person name="Sheng Y."/>
            <person name="Liu T."/>
            <person name="Pan Y.S."/>
            <person name="Xia L.Y."/>
            <person name="Li J."/>
            <person name="Zhao F."/>
            <person name="Cao W.C."/>
        </authorList>
    </citation>
    <scope>NUCLEOTIDE SEQUENCE [LARGE SCALE GENOMIC DNA]</scope>
    <source>
        <strain evidence="21">HaeL-2018</strain>
    </source>
</reference>
<feature type="domain" description="WGR" evidence="20">
    <location>
        <begin position="683"/>
        <end position="782"/>
    </location>
</feature>
<feature type="transmembrane region" description="Helical" evidence="16">
    <location>
        <begin position="1738"/>
        <end position="1757"/>
    </location>
</feature>
<keyword evidence="16" id="KW-1133">Transmembrane helix</keyword>
<evidence type="ECO:0000256" key="8">
    <source>
        <dbReference type="ARBA" id="ARBA00023027"/>
    </source>
</evidence>
<evidence type="ECO:0000256" key="13">
    <source>
        <dbReference type="RuleBase" id="RU362114"/>
    </source>
</evidence>
<dbReference type="PROSITE" id="PS51060">
    <property type="entry name" value="PARP_ALPHA_HD"/>
    <property type="match status" value="1"/>
</dbReference>
<dbReference type="Gene3D" id="1.20.142.10">
    <property type="entry name" value="Poly(ADP-ribose) polymerase, regulatory domain"/>
    <property type="match status" value="1"/>
</dbReference>
<dbReference type="CDD" id="cd08408">
    <property type="entry name" value="C2B_Synaptotagmin-14_16"/>
    <property type="match status" value="1"/>
</dbReference>
<dbReference type="SUPFAM" id="SSF142921">
    <property type="entry name" value="WGR domain-like"/>
    <property type="match status" value="1"/>
</dbReference>
<evidence type="ECO:0000256" key="12">
    <source>
        <dbReference type="PROSITE-ProRule" id="PRU00023"/>
    </source>
</evidence>
<keyword evidence="9" id="KW-0638">Presynaptic neurotoxin</keyword>
<dbReference type="SUPFAM" id="SSF47587">
    <property type="entry name" value="Domain of poly(ADP-ribose) polymerase"/>
    <property type="match status" value="1"/>
</dbReference>
<dbReference type="Gene3D" id="2.20.140.10">
    <property type="entry name" value="WGR domain"/>
    <property type="match status" value="1"/>
</dbReference>
<dbReference type="Pfam" id="PF05406">
    <property type="entry name" value="WGR"/>
    <property type="match status" value="1"/>
</dbReference>
<keyword evidence="22" id="KW-1185">Reference proteome</keyword>
<keyword evidence="10" id="KW-0539">Nucleus</keyword>
<feature type="repeat" description="ANK" evidence="12">
    <location>
        <begin position="84"/>
        <end position="122"/>
    </location>
</feature>
<dbReference type="Gene3D" id="1.25.40.20">
    <property type="entry name" value="Ankyrin repeat-containing domain"/>
    <property type="match status" value="3"/>
</dbReference>
<dbReference type="CDD" id="cd08389">
    <property type="entry name" value="C2A_Synaptotagmin-14_16"/>
    <property type="match status" value="1"/>
</dbReference>
<feature type="domain" description="PARP alpha-helical" evidence="19">
    <location>
        <begin position="807"/>
        <end position="945"/>
    </location>
</feature>
<keyword evidence="6 13" id="KW-0808">Transferase</keyword>
<dbReference type="SUPFAM" id="SSF49562">
    <property type="entry name" value="C2 domain (Calcium/lipid-binding domain, CaLB)"/>
    <property type="match status" value="2"/>
</dbReference>
<keyword evidence="8 13" id="KW-0520">NAD</keyword>
<keyword evidence="16" id="KW-0812">Transmembrane</keyword>
<feature type="region of interest" description="Disordered" evidence="15">
    <location>
        <begin position="1162"/>
        <end position="1188"/>
    </location>
</feature>
<dbReference type="Pfam" id="PF00644">
    <property type="entry name" value="PARP"/>
    <property type="match status" value="1"/>
</dbReference>
<evidence type="ECO:0000256" key="1">
    <source>
        <dbReference type="ARBA" id="ARBA00004123"/>
    </source>
</evidence>
<dbReference type="InterPro" id="IPR002110">
    <property type="entry name" value="Ankyrin_rpt"/>
</dbReference>
<dbReference type="OrthoDB" id="5978493at2759"/>
<evidence type="ECO:0000313" key="21">
    <source>
        <dbReference type="EMBL" id="KAH9384399.1"/>
    </source>
</evidence>
<dbReference type="GO" id="GO:0005634">
    <property type="term" value="C:nucleus"/>
    <property type="evidence" value="ECO:0007669"/>
    <property type="project" value="UniProtKB-SubCell"/>
</dbReference>
<keyword evidence="4" id="KW-1052">Target cell membrane</keyword>
<dbReference type="GO" id="GO:0044218">
    <property type="term" value="C:other organism cell membrane"/>
    <property type="evidence" value="ECO:0007669"/>
    <property type="project" value="UniProtKB-KW"/>
</dbReference>
<evidence type="ECO:0000259" key="18">
    <source>
        <dbReference type="PROSITE" id="PS51059"/>
    </source>
</evidence>
<feature type="coiled-coil region" evidence="14">
    <location>
        <begin position="853"/>
        <end position="900"/>
    </location>
</feature>
<dbReference type="Pfam" id="PF02877">
    <property type="entry name" value="PARP_reg"/>
    <property type="match status" value="1"/>
</dbReference>
<dbReference type="PROSITE" id="PS50297">
    <property type="entry name" value="ANK_REP_REGION"/>
    <property type="match status" value="3"/>
</dbReference>
<comment type="caution">
    <text evidence="21">The sequence shown here is derived from an EMBL/GenBank/DDBJ whole genome shotgun (WGS) entry which is preliminary data.</text>
</comment>
<evidence type="ECO:0000256" key="5">
    <source>
        <dbReference type="ARBA" id="ARBA00022676"/>
    </source>
</evidence>
<proteinExistence type="predicted"/>
<evidence type="ECO:0000259" key="20">
    <source>
        <dbReference type="PROSITE" id="PS51977"/>
    </source>
</evidence>
<dbReference type="GO" id="GO:0003950">
    <property type="term" value="F:NAD+ poly-ADP-ribosyltransferase activity"/>
    <property type="evidence" value="ECO:0007669"/>
    <property type="project" value="UniProtKB-UniRule"/>
</dbReference>
<dbReference type="InterPro" id="IPR035892">
    <property type="entry name" value="C2_domain_sf"/>
</dbReference>
<dbReference type="InterPro" id="IPR043541">
    <property type="entry name" value="SYT14/14L/16"/>
</dbReference>
<dbReference type="SUPFAM" id="SSF56399">
    <property type="entry name" value="ADP-ribosylation"/>
    <property type="match status" value="1"/>
</dbReference>
<feature type="repeat" description="ANK" evidence="12">
    <location>
        <begin position="47"/>
        <end position="83"/>
    </location>
</feature>
<dbReference type="PROSITE" id="PS50088">
    <property type="entry name" value="ANK_REPEAT"/>
    <property type="match status" value="4"/>
</dbReference>
<evidence type="ECO:0000256" key="11">
    <source>
        <dbReference type="ARBA" id="ARBA00023298"/>
    </source>
</evidence>
<dbReference type="InterPro" id="IPR012317">
    <property type="entry name" value="Poly(ADP-ribose)pol_cat_dom"/>
</dbReference>
<evidence type="ECO:0000256" key="2">
    <source>
        <dbReference type="ARBA" id="ARBA00004175"/>
    </source>
</evidence>
<dbReference type="EMBL" id="JABSTR010002287">
    <property type="protein sequence ID" value="KAH9384399.1"/>
    <property type="molecule type" value="Genomic_DNA"/>
</dbReference>